<evidence type="ECO:0000313" key="4">
    <source>
        <dbReference type="Proteomes" id="UP000501063"/>
    </source>
</evidence>
<dbReference type="AlphaFoldDB" id="A0A6G6IVF7"/>
<reference evidence="3 4" key="1">
    <citation type="submission" date="2020-02" db="EMBL/GenBank/DDBJ databases">
        <title>Integrative conjugative elements (ICEs) and plasmids drive adaptation of Pseudomonas nitroreducens strain HBP1 to wastewater environment.</title>
        <authorList>
            <person name="Sentchilo V."/>
            <person name="Carraro N."/>
            <person name="Bertelli C."/>
            <person name="van der Meer J.R."/>
        </authorList>
    </citation>
    <scope>NUCLEOTIDE SEQUENCE [LARGE SCALE GENOMIC DNA]</scope>
    <source>
        <strain evidence="3 4">HBP1</strain>
    </source>
</reference>
<dbReference type="EMBL" id="CP049140">
    <property type="protein sequence ID" value="QIE87186.1"/>
    <property type="molecule type" value="Genomic_DNA"/>
</dbReference>
<feature type="region of interest" description="Disordered" evidence="2">
    <location>
        <begin position="187"/>
        <end position="219"/>
    </location>
</feature>
<feature type="coiled-coil region" evidence="1">
    <location>
        <begin position="817"/>
        <end position="844"/>
    </location>
</feature>
<dbReference type="Proteomes" id="UP000501063">
    <property type="component" value="Chromosome"/>
</dbReference>
<keyword evidence="1" id="KW-0175">Coiled coil</keyword>
<evidence type="ECO:0000256" key="2">
    <source>
        <dbReference type="SAM" id="MobiDB-lite"/>
    </source>
</evidence>
<dbReference type="RefSeq" id="WP_128082555.1">
    <property type="nucleotide sequence ID" value="NZ_CP049140.1"/>
</dbReference>
<protein>
    <submittedName>
        <fullName evidence="3">Uncharacterized protein</fullName>
    </submittedName>
</protein>
<feature type="region of interest" description="Disordered" evidence="2">
    <location>
        <begin position="277"/>
        <end position="323"/>
    </location>
</feature>
<evidence type="ECO:0000313" key="3">
    <source>
        <dbReference type="EMBL" id="QIE87186.1"/>
    </source>
</evidence>
<accession>A0A6G6IVF7</accession>
<proteinExistence type="predicted"/>
<dbReference type="KEGG" id="pnt:G5B91_13290"/>
<feature type="coiled-coil region" evidence="1">
    <location>
        <begin position="715"/>
        <end position="784"/>
    </location>
</feature>
<organism evidence="3 4">
    <name type="scientific">Pseudomonas nitroreducens</name>
    <dbReference type="NCBI Taxonomy" id="46680"/>
    <lineage>
        <taxon>Bacteria</taxon>
        <taxon>Pseudomonadati</taxon>
        <taxon>Pseudomonadota</taxon>
        <taxon>Gammaproteobacteria</taxon>
        <taxon>Pseudomonadales</taxon>
        <taxon>Pseudomonadaceae</taxon>
        <taxon>Pseudomonas</taxon>
    </lineage>
</organism>
<feature type="compositionally biased region" description="Basic and acidic residues" evidence="2">
    <location>
        <begin position="277"/>
        <end position="296"/>
    </location>
</feature>
<evidence type="ECO:0000256" key="1">
    <source>
        <dbReference type="SAM" id="Coils"/>
    </source>
</evidence>
<sequence>MTHPRSAPTPVGPEHPVKLISLAVHNASANHWGRPWRRRTLSVLYPRELTFKGIRLPTQQVHSWLHLLARSGMLNRRRAVPAVSPQSETANQAPLPVETPQASSALADLAFEWSSEMIPDFAQFARLSRLKREQEQASIVGSEDMSDSTGDQERFDGLPSDADAVLSQVSMDAVSSDVLDAEFLDPVSSSDTADEESSETTQHAEGTAVEPIEQHGSGGTVTDELQAVESPAVTGHETAPVSGSVPMYSTVASVSAASATVEGVERIVADASEQPVREESILIEPDRPFLPEREVDAEPIGTPPESAEAEPVPSTSVLTAPPDRQNTEISPGIFSDEVVVHASLAQTLPDAPDILEPLESPHTEAFAHHESTVDERSLEWQSNDVTGGADLDEPIDDAPLAPELAVQVPIESSELSAVDATGADVPDEPEQQALVEQEIVQVEKFPEPDGAKAAALQEGAVAVEPLSTPMVEPAASPESAVAAGVGAMDLQSLDEAVSTVRVAAEALGHFEPEEDTLTEAVLPQENRTSAGQSDHLMVQPAMDEQSSHGVSGCGPAQSDVALEPIIASLEDALAMLEAASTNHDGKHSLPCGCNDEESSGSEFLVTTSIDVAAATTSQSSVAPAVPAVEPQPLADNHLEAAVLQGVFIQKETEMTHVHDELPEADVRETAVPVTSVELQEVSAVLNVPQLEADPEDVLSDVQSTLNSLAGMAQGLTQQKQAAGRLQEELEEWSTQLQERERLVGDKEERLLQLENHLKEAKANLDRMAAENNRLLAERSEALKELAQTVDMRDKATLKRAESIQLEQQRIDEHSASLRGRASELDELESALKRKTEELAVRLKQLQSAKDKFSTIVKSFNETVQFNSTLSAISKTVSE</sequence>
<gene>
    <name evidence="3" type="ORF">G5B91_13290</name>
</gene>
<feature type="region of interest" description="Disordered" evidence="2">
    <location>
        <begin position="137"/>
        <end position="159"/>
    </location>
</feature>
<feature type="compositionally biased region" description="Low complexity" evidence="2">
    <location>
        <begin position="303"/>
        <end position="316"/>
    </location>
</feature>
<name>A0A6G6IVF7_PSENT</name>